<feature type="compositionally biased region" description="Basic and acidic residues" evidence="2">
    <location>
        <begin position="84"/>
        <end position="98"/>
    </location>
</feature>
<evidence type="ECO:0000256" key="1">
    <source>
        <dbReference type="SAM" id="Coils"/>
    </source>
</evidence>
<proteinExistence type="predicted"/>
<sequence length="321" mass="37278">METNYASKEKNCSKRNKKINGVNYLKCNICNKLYEPDRTNVSFKRFNVMSKERKQKWRCINCVHEKQNSSTTISPMGTTNINRQEQETTEKSTDEHKYEKNVTIRSKKNLHETCTSSHMNTSWTSSDSEYDIKSLPDISTLFNFEPEIIKEELERTKSILASVNLEIENLLLENSSLNKKNMEYEKTISQLINTCNNLFYGSQKSVSSVQKKKNKRSSILSIESSKDIEQDMLITTKPKLLEGQTDSQLSFHKCPLDGTTETTESKHPVKQLKEQKIETQSTHTILEKKIYWVMNKGQELRLNYSWIEKLGVIITPKLCHL</sequence>
<reference evidence="3" key="1">
    <citation type="submission" date="2021-04" db="EMBL/GenBank/DDBJ databases">
        <authorList>
            <person name="Tunstrom K."/>
        </authorList>
    </citation>
    <scope>NUCLEOTIDE SEQUENCE</scope>
</reference>
<dbReference type="Proteomes" id="UP000691718">
    <property type="component" value="Unassembled WGS sequence"/>
</dbReference>
<keyword evidence="1" id="KW-0175">Coiled coil</keyword>
<dbReference type="AlphaFoldDB" id="A0A8S3WLN4"/>
<feature type="compositionally biased region" description="Polar residues" evidence="2">
    <location>
        <begin position="70"/>
        <end position="83"/>
    </location>
</feature>
<name>A0A8S3WLN4_PARAO</name>
<organism evidence="3 4">
    <name type="scientific">Parnassius apollo</name>
    <name type="common">Apollo butterfly</name>
    <name type="synonym">Papilio apollo</name>
    <dbReference type="NCBI Taxonomy" id="110799"/>
    <lineage>
        <taxon>Eukaryota</taxon>
        <taxon>Metazoa</taxon>
        <taxon>Ecdysozoa</taxon>
        <taxon>Arthropoda</taxon>
        <taxon>Hexapoda</taxon>
        <taxon>Insecta</taxon>
        <taxon>Pterygota</taxon>
        <taxon>Neoptera</taxon>
        <taxon>Endopterygota</taxon>
        <taxon>Lepidoptera</taxon>
        <taxon>Glossata</taxon>
        <taxon>Ditrysia</taxon>
        <taxon>Papilionoidea</taxon>
        <taxon>Papilionidae</taxon>
        <taxon>Parnassiinae</taxon>
        <taxon>Parnassini</taxon>
        <taxon>Parnassius</taxon>
        <taxon>Parnassius</taxon>
    </lineage>
</organism>
<feature type="region of interest" description="Disordered" evidence="2">
    <location>
        <begin position="70"/>
        <end position="98"/>
    </location>
</feature>
<evidence type="ECO:0000313" key="4">
    <source>
        <dbReference type="Proteomes" id="UP000691718"/>
    </source>
</evidence>
<comment type="caution">
    <text evidence="3">The sequence shown here is derived from an EMBL/GenBank/DDBJ whole genome shotgun (WGS) entry which is preliminary data.</text>
</comment>
<accession>A0A8S3WLN4</accession>
<feature type="coiled-coil region" evidence="1">
    <location>
        <begin position="153"/>
        <end position="194"/>
    </location>
</feature>
<keyword evidence="4" id="KW-1185">Reference proteome</keyword>
<protein>
    <submittedName>
        <fullName evidence="3">(apollo) hypothetical protein</fullName>
    </submittedName>
</protein>
<evidence type="ECO:0000256" key="2">
    <source>
        <dbReference type="SAM" id="MobiDB-lite"/>
    </source>
</evidence>
<dbReference type="EMBL" id="CAJQZP010000541">
    <property type="protein sequence ID" value="CAG4967522.1"/>
    <property type="molecule type" value="Genomic_DNA"/>
</dbReference>
<gene>
    <name evidence="3" type="ORF">PAPOLLO_LOCUS7806</name>
</gene>
<evidence type="ECO:0000313" key="3">
    <source>
        <dbReference type="EMBL" id="CAG4967522.1"/>
    </source>
</evidence>